<dbReference type="Pfam" id="PF08914">
    <property type="entry name" value="Myb_Rap1"/>
    <property type="match status" value="1"/>
</dbReference>
<dbReference type="InterPro" id="IPR039595">
    <property type="entry name" value="TE2IP/Rap1"/>
</dbReference>
<dbReference type="Gene3D" id="1.10.150.60">
    <property type="entry name" value="ARID DNA-binding domain"/>
    <property type="match status" value="1"/>
</dbReference>
<dbReference type="SMART" id="SM01014">
    <property type="entry name" value="ARID"/>
    <property type="match status" value="1"/>
</dbReference>
<keyword evidence="6" id="KW-0804">Transcription</keyword>
<organism evidence="12 13">
    <name type="scientific">Amorphotheca resinae ATCC 22711</name>
    <dbReference type="NCBI Taxonomy" id="857342"/>
    <lineage>
        <taxon>Eukaryota</taxon>
        <taxon>Fungi</taxon>
        <taxon>Dikarya</taxon>
        <taxon>Ascomycota</taxon>
        <taxon>Pezizomycotina</taxon>
        <taxon>Leotiomycetes</taxon>
        <taxon>Helotiales</taxon>
        <taxon>Amorphothecaceae</taxon>
        <taxon>Amorphotheca</taxon>
    </lineage>
</organism>
<dbReference type="InterPro" id="IPR036431">
    <property type="entry name" value="ARID_dom_sf"/>
</dbReference>
<dbReference type="EMBL" id="KZ679009">
    <property type="protein sequence ID" value="PSS22278.1"/>
    <property type="molecule type" value="Genomic_DNA"/>
</dbReference>
<dbReference type="GO" id="GO:0010833">
    <property type="term" value="P:telomere maintenance via telomere lengthening"/>
    <property type="evidence" value="ECO:0007669"/>
    <property type="project" value="UniProtKB-UniRule"/>
</dbReference>
<protein>
    <recommendedName>
        <fullName evidence="8">DNA-binding protein RAP1</fullName>
    </recommendedName>
</protein>
<feature type="compositionally biased region" description="Basic and acidic residues" evidence="10">
    <location>
        <begin position="643"/>
        <end position="652"/>
    </location>
</feature>
<evidence type="ECO:0000256" key="5">
    <source>
        <dbReference type="ARBA" id="ARBA00023159"/>
    </source>
</evidence>
<gene>
    <name evidence="12" type="ORF">M430DRAFT_57620</name>
</gene>
<evidence type="ECO:0000256" key="7">
    <source>
        <dbReference type="ARBA" id="ARBA00023242"/>
    </source>
</evidence>
<keyword evidence="5" id="KW-0010">Activator</keyword>
<dbReference type="SUPFAM" id="SSF46774">
    <property type="entry name" value="ARID-like"/>
    <property type="match status" value="1"/>
</dbReference>
<keyword evidence="13" id="KW-1185">Reference proteome</keyword>
<feature type="region of interest" description="Disordered" evidence="10">
    <location>
        <begin position="537"/>
        <end position="672"/>
    </location>
</feature>
<keyword evidence="7 8" id="KW-0539">Nucleus</keyword>
<comment type="subunit">
    <text evidence="8">Homodimer.</text>
</comment>
<feature type="coiled-coil region" evidence="9">
    <location>
        <begin position="457"/>
        <end position="491"/>
    </location>
</feature>
<dbReference type="GO" id="GO:0031848">
    <property type="term" value="P:protection from non-homologous end joining at telomere"/>
    <property type="evidence" value="ECO:0007669"/>
    <property type="project" value="TreeGrafter"/>
</dbReference>
<evidence type="ECO:0000259" key="11">
    <source>
        <dbReference type="PROSITE" id="PS51011"/>
    </source>
</evidence>
<evidence type="ECO:0000256" key="9">
    <source>
        <dbReference type="SAM" id="Coils"/>
    </source>
</evidence>
<feature type="compositionally biased region" description="Basic and acidic residues" evidence="10">
    <location>
        <begin position="321"/>
        <end position="331"/>
    </location>
</feature>
<dbReference type="PANTHER" id="PTHR16466">
    <property type="entry name" value="TELOMERE REPEAT-BINDING FACTOR 2-INTERACTING PROTEIN 1"/>
    <property type="match status" value="1"/>
</dbReference>
<dbReference type="SMART" id="SM00501">
    <property type="entry name" value="BRIGHT"/>
    <property type="match status" value="1"/>
</dbReference>
<dbReference type="STRING" id="857342.A0A2T3B6B9"/>
<evidence type="ECO:0000256" key="8">
    <source>
        <dbReference type="RuleBase" id="RU367107"/>
    </source>
</evidence>
<dbReference type="Gene3D" id="3.40.50.10190">
    <property type="entry name" value="BRCT domain"/>
    <property type="match status" value="1"/>
</dbReference>
<evidence type="ECO:0000256" key="2">
    <source>
        <dbReference type="ARBA" id="ARBA00022454"/>
    </source>
</evidence>
<feature type="compositionally biased region" description="Basic and acidic residues" evidence="10">
    <location>
        <begin position="200"/>
        <end position="222"/>
    </location>
</feature>
<evidence type="ECO:0000256" key="4">
    <source>
        <dbReference type="ARBA" id="ARBA00023015"/>
    </source>
</evidence>
<comment type="similarity">
    <text evidence="1 8">Belongs to the RAP1 family.</text>
</comment>
<proteinExistence type="inferred from homology"/>
<dbReference type="InterPro" id="IPR009057">
    <property type="entry name" value="Homeodomain-like_sf"/>
</dbReference>
<dbReference type="SUPFAM" id="SSF46689">
    <property type="entry name" value="Homeodomain-like"/>
    <property type="match status" value="2"/>
</dbReference>
<comment type="function">
    <text evidence="8">Involved in the regulation of telomere length, clustering and has a specific role in telomere position effect (TPE).</text>
</comment>
<feature type="compositionally biased region" description="Polar residues" evidence="10">
    <location>
        <begin position="552"/>
        <end position="562"/>
    </location>
</feature>
<feature type="region of interest" description="Disordered" evidence="10">
    <location>
        <begin position="321"/>
        <end position="380"/>
    </location>
</feature>
<dbReference type="CDD" id="cd11655">
    <property type="entry name" value="rap1_myb-like"/>
    <property type="match status" value="1"/>
</dbReference>
<feature type="region of interest" description="Disordered" evidence="10">
    <location>
        <begin position="170"/>
        <end position="262"/>
    </location>
</feature>
<dbReference type="GO" id="GO:0042162">
    <property type="term" value="F:telomeric DNA binding"/>
    <property type="evidence" value="ECO:0007669"/>
    <property type="project" value="TreeGrafter"/>
</dbReference>
<evidence type="ECO:0000256" key="3">
    <source>
        <dbReference type="ARBA" id="ARBA00022895"/>
    </source>
</evidence>
<dbReference type="OrthoDB" id="435460at2759"/>
<dbReference type="Pfam" id="PF11626">
    <property type="entry name" value="Rap1_C"/>
    <property type="match status" value="1"/>
</dbReference>
<dbReference type="RefSeq" id="XP_024722433.1">
    <property type="nucleotide sequence ID" value="XM_024868680.1"/>
</dbReference>
<dbReference type="Pfam" id="PF01388">
    <property type="entry name" value="ARID"/>
    <property type="match status" value="1"/>
</dbReference>
<keyword evidence="3 8" id="KW-0779">Telomere</keyword>
<evidence type="ECO:0000256" key="10">
    <source>
        <dbReference type="SAM" id="MobiDB-lite"/>
    </source>
</evidence>
<dbReference type="InterPro" id="IPR036420">
    <property type="entry name" value="BRCT_dom_sf"/>
</dbReference>
<keyword evidence="9" id="KW-0175">Coiled coil</keyword>
<dbReference type="Gene3D" id="1.10.10.2170">
    <property type="match status" value="1"/>
</dbReference>
<evidence type="ECO:0000313" key="13">
    <source>
        <dbReference type="Proteomes" id="UP000241818"/>
    </source>
</evidence>
<dbReference type="InterPro" id="IPR015010">
    <property type="entry name" value="TERF2IP_Myb"/>
</dbReference>
<dbReference type="InterPro" id="IPR001357">
    <property type="entry name" value="BRCT_dom"/>
</dbReference>
<dbReference type="Gene3D" id="1.10.10.60">
    <property type="entry name" value="Homeodomain-like"/>
    <property type="match status" value="2"/>
</dbReference>
<dbReference type="PANTHER" id="PTHR16466:SF6">
    <property type="entry name" value="TELOMERIC REPEAT-BINDING FACTOR 2-INTERACTING PROTEIN 1"/>
    <property type="match status" value="1"/>
</dbReference>
<reference evidence="12 13" key="1">
    <citation type="journal article" date="2018" name="New Phytol.">
        <title>Comparative genomics and transcriptomics depict ericoid mycorrhizal fungi as versatile saprotrophs and plant mutualists.</title>
        <authorList>
            <person name="Martino E."/>
            <person name="Morin E."/>
            <person name="Grelet G.A."/>
            <person name="Kuo A."/>
            <person name="Kohler A."/>
            <person name="Daghino S."/>
            <person name="Barry K.W."/>
            <person name="Cichocki N."/>
            <person name="Clum A."/>
            <person name="Dockter R.B."/>
            <person name="Hainaut M."/>
            <person name="Kuo R.C."/>
            <person name="LaButti K."/>
            <person name="Lindahl B.D."/>
            <person name="Lindquist E.A."/>
            <person name="Lipzen A."/>
            <person name="Khouja H.R."/>
            <person name="Magnuson J."/>
            <person name="Murat C."/>
            <person name="Ohm R.A."/>
            <person name="Singer S.W."/>
            <person name="Spatafora J.W."/>
            <person name="Wang M."/>
            <person name="Veneault-Fourrey C."/>
            <person name="Henrissat B."/>
            <person name="Grigoriev I.V."/>
            <person name="Martin F.M."/>
            <person name="Perotto S."/>
        </authorList>
    </citation>
    <scope>NUCLEOTIDE SEQUENCE [LARGE SCALE GENOMIC DNA]</scope>
    <source>
        <strain evidence="12 13">ATCC 22711</strain>
    </source>
</reference>
<sequence length="781" mass="87924">MATVVYDGVGSGGNLFAGTKFFVLQRVPDRPRWIGLVKDNGGEIVMLEKQADIIIADHARKECPAGSISWKYIQDSVKAGELRDIEEYRCTPMQVGSRKVGSGQPTKQGRTLFTAEDDRVLERWVTKAARQGLSTKGNEIYKQLEAVNSRHTAQSWRDRWIKYLACRPRSDIADEPSPTHSGRPKPVTEVNQSVRKPTPRHGERTTPSRISPEPRRQTRPEASRSASRNPPADSFDTKSTTGPRILTPGEERPRIRKSAGGINFTQEEAELLSKSYDDILNIHPDHDIDAWMAWAAEYPNHTAQEWRDYFFKELKPLMEKRARRQSDKEALQSEPTSTTRSRSNSSKRELSWQTPKSGFRVSAAEISESPPPVEESTGHPAMDENLFVKHMVLLAEGLGLEVNFKPIICGRTIPLFALWQVVNSDELGGFDEVTAKRLWGQVARKLNFNTFTHPNAAKDLEACYKEVLTLFDEAEEEHNERNKDLTDSQEQAMIESQLRKTATLEAHNIEEEVSGNEAMEEDQDYDDNLDMSLSLRSQSALSSSGKRRIGHSHNNYGESSLPGSYGKRQRIDKGKVKELEIPSTPEDTNNHHIPKPSKEIDLSPTPSRVARRRIIEPETQEFHFPSQQDDVPESPLFISSSPPRRDTPHRNGDSAVSRGARKDSPTNLTAESEQEAELYAFIERHIALGYSQEHVIAALEATTMNTGDAGVVMEALQSGGSIPDNIQGVWTNWDDEALKDVDHPDYQRVVEKHGREGVVLRQRFLEDQKMAKELLDQGSVD</sequence>
<feature type="compositionally biased region" description="Basic and acidic residues" evidence="10">
    <location>
        <begin position="569"/>
        <end position="580"/>
    </location>
</feature>
<name>A0A2T3B6B9_AMORE</name>
<accession>A0A2T3B6B9</accession>
<comment type="subcellular location">
    <subcellularLocation>
        <location evidence="8">Nucleus</location>
    </subcellularLocation>
    <subcellularLocation>
        <location evidence="8">Chromosome</location>
        <location evidence="8">Telomere</location>
    </subcellularLocation>
</comment>
<dbReference type="PROSITE" id="PS51011">
    <property type="entry name" value="ARID"/>
    <property type="match status" value="1"/>
</dbReference>
<dbReference type="InterPro" id="IPR021661">
    <property type="entry name" value="Rap1_C"/>
</dbReference>
<keyword evidence="2 8" id="KW-0158">Chromosome</keyword>
<dbReference type="InterPro" id="IPR001606">
    <property type="entry name" value="ARID_dom"/>
</dbReference>
<evidence type="ECO:0000313" key="12">
    <source>
        <dbReference type="EMBL" id="PSS22278.1"/>
    </source>
</evidence>
<dbReference type="AlphaFoldDB" id="A0A2T3B6B9"/>
<dbReference type="GeneID" id="36576761"/>
<keyword evidence="4" id="KW-0805">Transcription regulation</keyword>
<evidence type="ECO:0000256" key="6">
    <source>
        <dbReference type="ARBA" id="ARBA00023163"/>
    </source>
</evidence>
<feature type="domain" description="ARID" evidence="11">
    <location>
        <begin position="381"/>
        <end position="476"/>
    </location>
</feature>
<dbReference type="InterPro" id="IPR038104">
    <property type="entry name" value="Rap1_C_sf"/>
</dbReference>
<evidence type="ECO:0000256" key="1">
    <source>
        <dbReference type="ARBA" id="ARBA00010467"/>
    </source>
</evidence>
<dbReference type="GO" id="GO:0070187">
    <property type="term" value="C:shelterin complex"/>
    <property type="evidence" value="ECO:0007669"/>
    <property type="project" value="TreeGrafter"/>
</dbReference>
<dbReference type="CDD" id="cd16100">
    <property type="entry name" value="ARID"/>
    <property type="match status" value="1"/>
</dbReference>
<dbReference type="InParanoid" id="A0A2T3B6B9"/>
<dbReference type="Pfam" id="PF16589">
    <property type="entry name" value="BRCT_2"/>
    <property type="match status" value="1"/>
</dbReference>
<dbReference type="Proteomes" id="UP000241818">
    <property type="component" value="Unassembled WGS sequence"/>
</dbReference>